<dbReference type="PANTHER" id="PTHR23408:SF3">
    <property type="entry name" value="METHYLMALONIC ACIDURIA TYPE A PROTEIN, MITOCHONDRIAL"/>
    <property type="match status" value="1"/>
</dbReference>
<dbReference type="SUPFAM" id="SSF52540">
    <property type="entry name" value="P-loop containing nucleoside triphosphate hydrolases"/>
    <property type="match status" value="1"/>
</dbReference>
<dbReference type="GO" id="GO:0005525">
    <property type="term" value="F:GTP binding"/>
    <property type="evidence" value="ECO:0007669"/>
    <property type="project" value="InterPro"/>
</dbReference>
<dbReference type="AlphaFoldDB" id="A0A255Z1H0"/>
<comment type="similarity">
    <text evidence="1">Belongs to the SIMIBI class G3E GTPase family. ArgK/MeaB subfamily.</text>
</comment>
<dbReference type="Gene3D" id="1.10.287.130">
    <property type="match status" value="1"/>
</dbReference>
<evidence type="ECO:0000313" key="3">
    <source>
        <dbReference type="Proteomes" id="UP000216998"/>
    </source>
</evidence>
<dbReference type="RefSeq" id="WP_094455793.1">
    <property type="nucleotide sequence ID" value="NZ_NOXU01000026.1"/>
</dbReference>
<evidence type="ECO:0000313" key="2">
    <source>
        <dbReference type="EMBL" id="OYQ35318.1"/>
    </source>
</evidence>
<dbReference type="InterPro" id="IPR027417">
    <property type="entry name" value="P-loop_NTPase"/>
</dbReference>
<dbReference type="EMBL" id="NOXU01000026">
    <property type="protein sequence ID" value="OYQ35318.1"/>
    <property type="molecule type" value="Genomic_DNA"/>
</dbReference>
<dbReference type="Proteomes" id="UP000216998">
    <property type="component" value="Unassembled WGS sequence"/>
</dbReference>
<dbReference type="NCBIfam" id="NF006958">
    <property type="entry name" value="PRK09435.1"/>
    <property type="match status" value="1"/>
</dbReference>
<sequence>MPDALPIADLADRVRAGDRRALAQAITLVESTRADHRDQAEALLATLLPFSGQGVRVGITGVPGVGKSTFIEAFGLHVIACGHKVAVLAIDPTSQRTGGSILGDKTRMELLSRETRAFIRPSPAGSTLGGVARRTREAMLLVEAAGFDVVIVETVGVGQSETAVADMVDLFLLLLPPAGGDELQGIKKGIVELADMIVVNKADGDLTNAARHAEAEYRHALALLRPANRNWPVPVLSCSALNKVGIDGIWDRINEYRRLLGHDGSIDRRRADQARAWMWNEIRENLIAAFQGDHAVRTELSALEQATAAGTVTPGAAARRLLGLFRGADR</sequence>
<organism evidence="2 3">
    <name type="scientific">Niveispirillum lacus</name>
    <dbReference type="NCBI Taxonomy" id="1981099"/>
    <lineage>
        <taxon>Bacteria</taxon>
        <taxon>Pseudomonadati</taxon>
        <taxon>Pseudomonadota</taxon>
        <taxon>Alphaproteobacteria</taxon>
        <taxon>Rhodospirillales</taxon>
        <taxon>Azospirillaceae</taxon>
        <taxon>Niveispirillum</taxon>
    </lineage>
</organism>
<dbReference type="CDD" id="cd03114">
    <property type="entry name" value="MMAA-like"/>
    <property type="match status" value="1"/>
</dbReference>
<dbReference type="GO" id="GO:0003924">
    <property type="term" value="F:GTPase activity"/>
    <property type="evidence" value="ECO:0007669"/>
    <property type="project" value="InterPro"/>
</dbReference>
<gene>
    <name evidence="2" type="ORF">CHU95_08875</name>
</gene>
<name>A0A255Z1H0_9PROT</name>
<dbReference type="OrthoDB" id="9778292at2"/>
<protein>
    <submittedName>
        <fullName evidence="2">Methylmalonyl Co-A mutase-associated GTPase MeaB</fullName>
    </submittedName>
</protein>
<evidence type="ECO:0000256" key="1">
    <source>
        <dbReference type="ARBA" id="ARBA00009625"/>
    </source>
</evidence>
<dbReference type="Gene3D" id="1.20.5.170">
    <property type="match status" value="1"/>
</dbReference>
<dbReference type="PANTHER" id="PTHR23408">
    <property type="entry name" value="METHYLMALONYL-COA MUTASE"/>
    <property type="match status" value="1"/>
</dbReference>
<dbReference type="Pfam" id="PF03308">
    <property type="entry name" value="MeaB"/>
    <property type="match status" value="1"/>
</dbReference>
<dbReference type="GO" id="GO:0005737">
    <property type="term" value="C:cytoplasm"/>
    <property type="evidence" value="ECO:0007669"/>
    <property type="project" value="TreeGrafter"/>
</dbReference>
<proteinExistence type="inferred from homology"/>
<dbReference type="NCBIfam" id="TIGR00750">
    <property type="entry name" value="lao"/>
    <property type="match status" value="1"/>
</dbReference>
<accession>A0A255Z1H0</accession>
<comment type="caution">
    <text evidence="2">The sequence shown here is derived from an EMBL/GenBank/DDBJ whole genome shotgun (WGS) entry which is preliminary data.</text>
</comment>
<keyword evidence="3" id="KW-1185">Reference proteome</keyword>
<dbReference type="InterPro" id="IPR005129">
    <property type="entry name" value="GTPase_ArgK"/>
</dbReference>
<dbReference type="Gene3D" id="3.40.50.300">
    <property type="entry name" value="P-loop containing nucleotide triphosphate hydrolases"/>
    <property type="match status" value="1"/>
</dbReference>
<reference evidence="2 3" key="1">
    <citation type="submission" date="2017-07" db="EMBL/GenBank/DDBJ databases">
        <title>Niveispirillum cyanobacteriorum sp. nov., isolated from cyanobacterial aggregates in a eutrophic lake.</title>
        <authorList>
            <person name="Cai H."/>
        </authorList>
    </citation>
    <scope>NUCLEOTIDE SEQUENCE [LARGE SCALE GENOMIC DNA]</scope>
    <source>
        <strain evidence="3">TH1-14</strain>
    </source>
</reference>